<feature type="domain" description="PIN" evidence="1">
    <location>
        <begin position="14"/>
        <end position="125"/>
    </location>
</feature>
<reference evidence="2" key="1">
    <citation type="journal article" date="2020" name="mSystems">
        <title>Genome- and Community-Level Interaction Insights into Carbon Utilization and Element Cycling Functions of Hydrothermarchaeota in Hydrothermal Sediment.</title>
        <authorList>
            <person name="Zhou Z."/>
            <person name="Liu Y."/>
            <person name="Xu W."/>
            <person name="Pan J."/>
            <person name="Luo Z.H."/>
            <person name="Li M."/>
        </authorList>
    </citation>
    <scope>NUCLEOTIDE SEQUENCE [LARGE SCALE GENOMIC DNA]</scope>
    <source>
        <strain evidence="2">SpSt-25</strain>
    </source>
</reference>
<dbReference type="Gene3D" id="3.40.50.1010">
    <property type="entry name" value="5'-nuclease"/>
    <property type="match status" value="1"/>
</dbReference>
<dbReference type="Pfam" id="PF18477">
    <property type="entry name" value="PIN_9"/>
    <property type="match status" value="1"/>
</dbReference>
<evidence type="ECO:0000313" key="2">
    <source>
        <dbReference type="EMBL" id="HEB48548.1"/>
    </source>
</evidence>
<dbReference type="SUPFAM" id="SSF88723">
    <property type="entry name" value="PIN domain-like"/>
    <property type="match status" value="1"/>
</dbReference>
<proteinExistence type="predicted"/>
<dbReference type="SMART" id="SM00670">
    <property type="entry name" value="PINc"/>
    <property type="match status" value="1"/>
</dbReference>
<gene>
    <name evidence="2" type="ORF">ENP77_01980</name>
</gene>
<protein>
    <recommendedName>
        <fullName evidence="1">PIN domain-containing protein</fullName>
    </recommendedName>
</protein>
<dbReference type="EMBL" id="DSKP01000071">
    <property type="protein sequence ID" value="HEB48548.1"/>
    <property type="molecule type" value="Genomic_DNA"/>
</dbReference>
<organism evidence="2">
    <name type="scientific">Thermofilum pendens</name>
    <dbReference type="NCBI Taxonomy" id="2269"/>
    <lineage>
        <taxon>Archaea</taxon>
        <taxon>Thermoproteota</taxon>
        <taxon>Thermoprotei</taxon>
        <taxon>Thermofilales</taxon>
        <taxon>Thermofilaceae</taxon>
        <taxon>Thermofilum</taxon>
    </lineage>
</organism>
<dbReference type="AlphaFoldDB" id="A0A7C1P6F5"/>
<dbReference type="InterPro" id="IPR041120">
    <property type="entry name" value="PIN_9"/>
</dbReference>
<dbReference type="InterPro" id="IPR029060">
    <property type="entry name" value="PIN-like_dom_sf"/>
</dbReference>
<accession>A0A7C1P6F5</accession>
<dbReference type="CDD" id="cd09879">
    <property type="entry name" value="PIN_VapC_AF0591-like"/>
    <property type="match status" value="1"/>
</dbReference>
<dbReference type="InterPro" id="IPR002716">
    <property type="entry name" value="PIN_dom"/>
</dbReference>
<evidence type="ECO:0000259" key="1">
    <source>
        <dbReference type="SMART" id="SM00670"/>
    </source>
</evidence>
<sequence>MFPVLMSKKTESCLEAILDTSAIIFAAERGVGLLELAFSVPESVCKVIIPSPVVSELRNLAKGRGSRSRVARAALEVIEAERSKHGSLLEVIDVSGLSAPVDDVILLLAKSGQRVVITADRKMKKKACALGVRVYSVAKAYLSAR</sequence>
<name>A0A7C1P6F5_THEPE</name>
<comment type="caution">
    <text evidence="2">The sequence shown here is derived from an EMBL/GenBank/DDBJ whole genome shotgun (WGS) entry which is preliminary data.</text>
</comment>